<proteinExistence type="predicted"/>
<dbReference type="SMART" id="SM00355">
    <property type="entry name" value="ZnF_C2H2"/>
    <property type="match status" value="2"/>
</dbReference>
<dbReference type="STRING" id="49012.A0A0F7SAZ7"/>
<keyword evidence="1" id="KW-0862">Zinc</keyword>
<reference evidence="5" key="3">
    <citation type="submission" date="2014-06" db="EMBL/GenBank/DDBJ databases">
        <authorList>
            <person name="Berkman J.Paul."/>
        </authorList>
    </citation>
    <scope>NUCLEOTIDE SEQUENCE [LARGE SCALE GENOMIC DNA]</scope>
</reference>
<gene>
    <name evidence="5" type="primary">SSCI60150.1</name>
    <name evidence="4" type="ORF">SPSC_02893</name>
</gene>
<name>A0A0F7SAZ7_9BASI</name>
<dbReference type="Gene3D" id="3.30.160.60">
    <property type="entry name" value="Classic Zinc Finger"/>
    <property type="match status" value="1"/>
</dbReference>
<keyword evidence="6" id="KW-1185">Reference proteome</keyword>
<reference evidence="4" key="2">
    <citation type="submission" date="2014-06" db="EMBL/GenBank/DDBJ databases">
        <authorList>
            <person name="Ju J."/>
            <person name="Zhang J."/>
        </authorList>
    </citation>
    <scope>NUCLEOTIDE SEQUENCE</scope>
    <source>
        <strain evidence="4">SscI8</strain>
    </source>
</reference>
<feature type="domain" description="C2H2-type" evidence="3">
    <location>
        <begin position="525"/>
        <end position="552"/>
    </location>
</feature>
<dbReference type="AlphaFoldDB" id="A0A0F7SAZ7"/>
<dbReference type="EMBL" id="CCFA01003602">
    <property type="protein sequence ID" value="CDW98669.1"/>
    <property type="molecule type" value="Genomic_DNA"/>
</dbReference>
<reference evidence="6" key="1">
    <citation type="submission" date="2014-06" db="EMBL/GenBank/DDBJ databases">
        <authorList>
            <person name="Berkman P.J."/>
        </authorList>
    </citation>
    <scope>NUCLEOTIDE SEQUENCE [LARGE SCALE GENOMIC DNA]</scope>
</reference>
<evidence type="ECO:0000259" key="3">
    <source>
        <dbReference type="PROSITE" id="PS50157"/>
    </source>
</evidence>
<dbReference type="PROSITE" id="PS00028">
    <property type="entry name" value="ZINC_FINGER_C2H2_1"/>
    <property type="match status" value="1"/>
</dbReference>
<evidence type="ECO:0000256" key="2">
    <source>
        <dbReference type="SAM" id="MobiDB-lite"/>
    </source>
</evidence>
<dbReference type="GO" id="GO:0008270">
    <property type="term" value="F:zinc ion binding"/>
    <property type="evidence" value="ECO:0007669"/>
    <property type="project" value="UniProtKB-KW"/>
</dbReference>
<keyword evidence="1" id="KW-0479">Metal-binding</keyword>
<dbReference type="Pfam" id="PF00096">
    <property type="entry name" value="zf-C2H2"/>
    <property type="match status" value="1"/>
</dbReference>
<dbReference type="PROSITE" id="PS50157">
    <property type="entry name" value="ZINC_FINGER_C2H2_2"/>
    <property type="match status" value="1"/>
</dbReference>
<dbReference type="Proteomes" id="UP000242770">
    <property type="component" value="Unassembled WGS sequence"/>
</dbReference>
<dbReference type="InterPro" id="IPR036236">
    <property type="entry name" value="Znf_C2H2_sf"/>
</dbReference>
<dbReference type="SUPFAM" id="SSF57667">
    <property type="entry name" value="beta-beta-alpha zinc fingers"/>
    <property type="match status" value="1"/>
</dbReference>
<dbReference type="OrthoDB" id="2556662at2759"/>
<sequence>MLVNLEPLDWPPNHDQAVRPIVGAQHGITGSLLLKAVDTLNRPPYGDLHHTPELTTCETPPSSYTSWRHVEGSSLFKPPTVPSHPAKLSLSPSFTPLNQVMGQFGVEDDAMPQSTKVEGSPGMDDGEFTITGFSGTFDVASPRADSEATRLDQVYLQHVQHMPSSSLPSYTELGPSTAVHVFYSGVPAVSIDQGYEGDNSTEVSSFGDYFHKLESPEFTGFDTSAFDQLAHPNEEASTFMGSTASESSQTTNEMWTPTAGSNGFNDIPMAQDTSIDGDAFRNALLPTVPPLSYPAPLLRSEPEFAFNPAATPEAINKPAANTVSLDPSEVALYHNPDQNNAATISPAPSASTISPAAFIDLSALAPAEPVVHLSSAATSTPVHRIGGRKPNTKAPTKVKKVVRKPATQTKSSTPADLSLPIEAELSHDCGDSGCSSPHVAHTSSASTHFNQPQTTQHRSYPRSSAAPTVNNVPAPSSSSNNIIATNNDAAPPRATRKPKLLTVKPTAKRARTCKPKPKGAIAMRYACLDCNKTFSSQHNLREHRQVHVLPRVKEFKCPVPECEAVPREYFFLRDLRRHFRKTHACSPGLFARLEEWAEEEVLLKAQVKAMETVKAV</sequence>
<evidence type="ECO:0000313" key="4">
    <source>
        <dbReference type="EMBL" id="CDS82073.1"/>
    </source>
</evidence>
<evidence type="ECO:0000313" key="5">
    <source>
        <dbReference type="EMBL" id="CDW98669.1"/>
    </source>
</evidence>
<feature type="compositionally biased region" description="Polar residues" evidence="2">
    <location>
        <begin position="441"/>
        <end position="466"/>
    </location>
</feature>
<evidence type="ECO:0000256" key="1">
    <source>
        <dbReference type="PROSITE-ProRule" id="PRU00042"/>
    </source>
</evidence>
<accession>A0A0F7SAZ7</accession>
<feature type="region of interest" description="Disordered" evidence="2">
    <location>
        <begin position="374"/>
        <end position="494"/>
    </location>
</feature>
<dbReference type="InterPro" id="IPR013087">
    <property type="entry name" value="Znf_C2H2_type"/>
</dbReference>
<feature type="compositionally biased region" description="Polar residues" evidence="2">
    <location>
        <begin position="406"/>
        <end position="415"/>
    </location>
</feature>
<organism evidence="5 6">
    <name type="scientific">Sporisorium scitamineum</name>
    <dbReference type="NCBI Taxonomy" id="49012"/>
    <lineage>
        <taxon>Eukaryota</taxon>
        <taxon>Fungi</taxon>
        <taxon>Dikarya</taxon>
        <taxon>Basidiomycota</taxon>
        <taxon>Ustilaginomycotina</taxon>
        <taxon>Ustilaginomycetes</taxon>
        <taxon>Ustilaginales</taxon>
        <taxon>Ustilaginaceae</taxon>
        <taxon>Sporisorium</taxon>
    </lineage>
</organism>
<evidence type="ECO:0000313" key="6">
    <source>
        <dbReference type="Proteomes" id="UP000242770"/>
    </source>
</evidence>
<protein>
    <recommendedName>
        <fullName evidence="3">C2H2-type domain-containing protein</fullName>
    </recommendedName>
</protein>
<dbReference type="EMBL" id="LK056665">
    <property type="protein sequence ID" value="CDS82073.1"/>
    <property type="molecule type" value="Genomic_DNA"/>
</dbReference>
<keyword evidence="1" id="KW-0863">Zinc-finger</keyword>
<feature type="compositionally biased region" description="Low complexity" evidence="2">
    <location>
        <begin position="467"/>
        <end position="492"/>
    </location>
</feature>
<feature type="compositionally biased region" description="Basic residues" evidence="2">
    <location>
        <begin position="385"/>
        <end position="403"/>
    </location>
</feature>